<dbReference type="PANTHER" id="PTHR21180:SF32">
    <property type="entry name" value="ENDONUCLEASE_EXONUCLEASE_PHOSPHATASE FAMILY DOMAIN-CONTAINING PROTEIN 1"/>
    <property type="match status" value="1"/>
</dbReference>
<dbReference type="InterPro" id="IPR003583">
    <property type="entry name" value="Hlx-hairpin-Hlx_DNA-bd_motif"/>
</dbReference>
<dbReference type="Pfam" id="PF12836">
    <property type="entry name" value="HHH_3"/>
    <property type="match status" value="1"/>
</dbReference>
<feature type="region of interest" description="Disordered" evidence="1">
    <location>
        <begin position="77"/>
        <end position="151"/>
    </location>
</feature>
<dbReference type="AlphaFoldDB" id="A0A229FYD6"/>
<name>A0A229FYD6_9BURK</name>
<dbReference type="InterPro" id="IPR051675">
    <property type="entry name" value="Endo/Exo/Phosphatase_dom_1"/>
</dbReference>
<dbReference type="InterPro" id="IPR010994">
    <property type="entry name" value="RuvA_2-like"/>
</dbReference>
<keyword evidence="2" id="KW-0732">Signal</keyword>
<dbReference type="GO" id="GO:0006281">
    <property type="term" value="P:DNA repair"/>
    <property type="evidence" value="ECO:0007669"/>
    <property type="project" value="InterPro"/>
</dbReference>
<dbReference type="Gene3D" id="1.10.150.280">
    <property type="entry name" value="AF1531-like domain"/>
    <property type="match status" value="1"/>
</dbReference>
<gene>
    <name evidence="4" type="ORF">AOC33_04895</name>
</gene>
<feature type="compositionally biased region" description="Basic and acidic residues" evidence="1">
    <location>
        <begin position="89"/>
        <end position="139"/>
    </location>
</feature>
<comment type="caution">
    <text evidence="4">The sequence shown here is derived from an EMBL/GenBank/DDBJ whole genome shotgun (WGS) entry which is preliminary data.</text>
</comment>
<evidence type="ECO:0000256" key="1">
    <source>
        <dbReference type="SAM" id="MobiDB-lite"/>
    </source>
</evidence>
<dbReference type="SUPFAM" id="SSF47781">
    <property type="entry name" value="RuvA domain 2-like"/>
    <property type="match status" value="1"/>
</dbReference>
<evidence type="ECO:0000256" key="2">
    <source>
        <dbReference type="SAM" id="SignalP"/>
    </source>
</evidence>
<dbReference type="GO" id="GO:0015627">
    <property type="term" value="C:type II protein secretion system complex"/>
    <property type="evidence" value="ECO:0007669"/>
    <property type="project" value="TreeGrafter"/>
</dbReference>
<dbReference type="OrthoDB" id="8687931at2"/>
<evidence type="ECO:0000313" key="4">
    <source>
        <dbReference type="EMBL" id="OXL16588.1"/>
    </source>
</evidence>
<dbReference type="SMART" id="SM00278">
    <property type="entry name" value="HhH1"/>
    <property type="match status" value="2"/>
</dbReference>
<sequence length="151" mass="16314">MAAFVGLFLLSGHAFAKVEINSADQAALESVRGLGPSKAKAILLERKKNGPFKDSTDLHTRVKGIGEKTVERLMQNGLTINNKTVAGPVKDKSTTKTKETSSKRTADKEKEAAQKEKSEKASSEKTAKQSRKAKEDTKEGGQNNQKGREAS</sequence>
<dbReference type="EMBL" id="NJGG01000001">
    <property type="protein sequence ID" value="OXL16588.1"/>
    <property type="molecule type" value="Genomic_DNA"/>
</dbReference>
<evidence type="ECO:0000313" key="5">
    <source>
        <dbReference type="Proteomes" id="UP000215188"/>
    </source>
</evidence>
<organism evidence="4 5">
    <name type="scientific">Polynucleobacter cosmopolitanus</name>
    <dbReference type="NCBI Taxonomy" id="351345"/>
    <lineage>
        <taxon>Bacteria</taxon>
        <taxon>Pseudomonadati</taxon>
        <taxon>Pseudomonadota</taxon>
        <taxon>Betaproteobacteria</taxon>
        <taxon>Burkholderiales</taxon>
        <taxon>Burkholderiaceae</taxon>
        <taxon>Polynucleobacter</taxon>
    </lineage>
</organism>
<keyword evidence="5" id="KW-1185">Reference proteome</keyword>
<feature type="domain" description="Helix-hairpin-helix DNA-binding motif class 1" evidence="3">
    <location>
        <begin position="26"/>
        <end position="45"/>
    </location>
</feature>
<dbReference type="PANTHER" id="PTHR21180">
    <property type="entry name" value="ENDONUCLEASE/EXONUCLEASE/PHOSPHATASE FAMILY DOMAIN-CONTAINING PROTEIN 1"/>
    <property type="match status" value="1"/>
</dbReference>
<proteinExistence type="predicted"/>
<protein>
    <submittedName>
        <fullName evidence="4">DNA uptake protein</fullName>
    </submittedName>
</protein>
<dbReference type="GO" id="GO:0003677">
    <property type="term" value="F:DNA binding"/>
    <property type="evidence" value="ECO:0007669"/>
    <property type="project" value="InterPro"/>
</dbReference>
<feature type="chain" id="PRO_5012533840" evidence="2">
    <location>
        <begin position="17"/>
        <end position="151"/>
    </location>
</feature>
<feature type="domain" description="Helix-hairpin-helix DNA-binding motif class 1" evidence="3">
    <location>
        <begin position="57"/>
        <end position="76"/>
    </location>
</feature>
<dbReference type="GO" id="GO:0015628">
    <property type="term" value="P:protein secretion by the type II secretion system"/>
    <property type="evidence" value="ECO:0007669"/>
    <property type="project" value="TreeGrafter"/>
</dbReference>
<reference evidence="4 5" key="1">
    <citation type="submission" date="2017-06" db="EMBL/GenBank/DDBJ databases">
        <title>Reclassification of a Polynucleobacter cosmopolitanus strain isolated from tropical Lake Victoria as Polynucleobacter victoriensis comb. nov.</title>
        <authorList>
            <person name="Hahn M.W."/>
        </authorList>
    </citation>
    <scope>NUCLEOTIDE SEQUENCE [LARGE SCALE GENOMIC DNA]</scope>
    <source>
        <strain evidence="4 5">MWH-MoIso2</strain>
    </source>
</reference>
<feature type="signal peptide" evidence="2">
    <location>
        <begin position="1"/>
        <end position="16"/>
    </location>
</feature>
<evidence type="ECO:0000259" key="3">
    <source>
        <dbReference type="SMART" id="SM00278"/>
    </source>
</evidence>
<accession>A0A229FYD6</accession>
<dbReference type="Proteomes" id="UP000215188">
    <property type="component" value="Unassembled WGS sequence"/>
</dbReference>